<evidence type="ECO:0000313" key="1">
    <source>
        <dbReference type="EMBL" id="ADV50591.1"/>
    </source>
</evidence>
<keyword evidence="2" id="KW-1185">Reference proteome</keyword>
<evidence type="ECO:0000313" key="2">
    <source>
        <dbReference type="Proteomes" id="UP000008634"/>
    </source>
</evidence>
<accession>E6X632</accession>
<reference evidence="1 2" key="1">
    <citation type="journal article" date="2010" name="Stand. Genomic Sci.">
        <title>Complete genome sequence of Cellulophaga algicola type strain (IC166).</title>
        <authorList>
            <person name="Abt B."/>
            <person name="Lu M."/>
            <person name="Misra M."/>
            <person name="Han C."/>
            <person name="Nolan M."/>
            <person name="Lucas S."/>
            <person name="Hammon N."/>
            <person name="Deshpande S."/>
            <person name="Cheng J.F."/>
            <person name="Tapia R."/>
            <person name="Goodwin L."/>
            <person name="Pitluck S."/>
            <person name="Liolios K."/>
            <person name="Pagani I."/>
            <person name="Ivanova N."/>
            <person name="Mavromatis K."/>
            <person name="Ovchinikova G."/>
            <person name="Pati A."/>
            <person name="Chen A."/>
            <person name="Palaniappan K."/>
            <person name="Land M."/>
            <person name="Hauser L."/>
            <person name="Chang Y.J."/>
            <person name="Jeffries C.D."/>
            <person name="Detter J.C."/>
            <person name="Brambilla E."/>
            <person name="Rohde M."/>
            <person name="Tindall B.J."/>
            <person name="Goker M."/>
            <person name="Woyke T."/>
            <person name="Bristow J."/>
            <person name="Eisen J.A."/>
            <person name="Markowitz V."/>
            <person name="Hugenholtz P."/>
            <person name="Kyrpides N.C."/>
            <person name="Klenk H.P."/>
            <person name="Lapidus A."/>
        </authorList>
    </citation>
    <scope>NUCLEOTIDE SEQUENCE [LARGE SCALE GENOMIC DNA]</scope>
    <source>
        <strain evidence="2">DSM 14237 / IC166 / ACAM 630</strain>
    </source>
</reference>
<organism evidence="1 2">
    <name type="scientific">Cellulophaga algicola (strain DSM 14237 / IC166 / ACAM 630)</name>
    <dbReference type="NCBI Taxonomy" id="688270"/>
    <lineage>
        <taxon>Bacteria</taxon>
        <taxon>Pseudomonadati</taxon>
        <taxon>Bacteroidota</taxon>
        <taxon>Flavobacteriia</taxon>
        <taxon>Flavobacteriales</taxon>
        <taxon>Flavobacteriaceae</taxon>
        <taxon>Cellulophaga</taxon>
    </lineage>
</organism>
<dbReference type="EMBL" id="CP002453">
    <property type="protein sequence ID" value="ADV50591.1"/>
    <property type="molecule type" value="Genomic_DNA"/>
</dbReference>
<proteinExistence type="predicted"/>
<dbReference type="RefSeq" id="WP_013552045.1">
    <property type="nucleotide sequence ID" value="NC_014934.1"/>
</dbReference>
<sequence>MAELIFNGFLPMEEKPEHFEEFRNITSELLSDLEGKLVFSYVSTYQQFDISENTTNKTYSEIRKILGDDSKYLI</sequence>
<dbReference type="Proteomes" id="UP000008634">
    <property type="component" value="Chromosome"/>
</dbReference>
<dbReference type="eggNOG" id="ENOG5033A5K">
    <property type="taxonomic scope" value="Bacteria"/>
</dbReference>
<dbReference type="STRING" id="688270.Celal_3325"/>
<gene>
    <name evidence="1" type="ordered locus">Celal_3325</name>
</gene>
<name>E6X632_CELAD</name>
<dbReference type="OrthoDB" id="1448225at2"/>
<dbReference type="AlphaFoldDB" id="E6X632"/>
<dbReference type="KEGG" id="cao:Celal_3325"/>
<dbReference type="HOGENOM" id="CLU_2683279_0_0_10"/>
<protein>
    <submittedName>
        <fullName evidence="1">Uncharacterized protein</fullName>
    </submittedName>
</protein>